<keyword evidence="1" id="KW-1133">Transmembrane helix</keyword>
<organism evidence="2">
    <name type="scientific">hydrothermal vent metagenome</name>
    <dbReference type="NCBI Taxonomy" id="652676"/>
    <lineage>
        <taxon>unclassified sequences</taxon>
        <taxon>metagenomes</taxon>
        <taxon>ecological metagenomes</taxon>
    </lineage>
</organism>
<accession>A0A1W1BEQ1</accession>
<protein>
    <submittedName>
        <fullName evidence="2">Uncharacterized protein</fullName>
    </submittedName>
</protein>
<sequence length="110" mass="11747">MSKQGSLQIVGITLIIIGLIWGIFAFTMDTSVEVGGEVIGTGAYSVRVPKAKVNNVGLMNDKQNYIIGAGLTLFIGVIVFLVGLLMPVKELEKSAEPLTNDNEQTPPTKL</sequence>
<keyword evidence="1" id="KW-0472">Membrane</keyword>
<evidence type="ECO:0000256" key="1">
    <source>
        <dbReference type="SAM" id="Phobius"/>
    </source>
</evidence>
<reference evidence="2" key="1">
    <citation type="submission" date="2016-10" db="EMBL/GenBank/DDBJ databases">
        <authorList>
            <person name="de Groot N.N."/>
        </authorList>
    </citation>
    <scope>NUCLEOTIDE SEQUENCE</scope>
</reference>
<gene>
    <name evidence="2" type="ORF">MNB_SV-3-917</name>
</gene>
<name>A0A1W1BEQ1_9ZZZZ</name>
<feature type="transmembrane region" description="Helical" evidence="1">
    <location>
        <begin position="7"/>
        <end position="28"/>
    </location>
</feature>
<feature type="transmembrane region" description="Helical" evidence="1">
    <location>
        <begin position="65"/>
        <end position="86"/>
    </location>
</feature>
<evidence type="ECO:0000313" key="2">
    <source>
        <dbReference type="EMBL" id="SFV52040.1"/>
    </source>
</evidence>
<proteinExistence type="predicted"/>
<dbReference type="EMBL" id="FPHI01000004">
    <property type="protein sequence ID" value="SFV52040.1"/>
    <property type="molecule type" value="Genomic_DNA"/>
</dbReference>
<keyword evidence="1" id="KW-0812">Transmembrane</keyword>
<dbReference type="AlphaFoldDB" id="A0A1W1BEQ1"/>